<dbReference type="EMBL" id="WNKQ01000019">
    <property type="protein sequence ID" value="KAF5845480.1"/>
    <property type="molecule type" value="Genomic_DNA"/>
</dbReference>
<evidence type="ECO:0000313" key="1">
    <source>
        <dbReference type="EMBL" id="KAF5845480.1"/>
    </source>
</evidence>
<name>A0A8H5ZCE7_COCSA</name>
<evidence type="ECO:0000313" key="2">
    <source>
        <dbReference type="Proteomes" id="UP000624244"/>
    </source>
</evidence>
<proteinExistence type="predicted"/>
<dbReference type="AlphaFoldDB" id="A0A8H5ZCE7"/>
<sequence length="60" mass="6773">MMRLPHNERLYLTRLVSDIMPNIKGVKNWKTKKAFEIIDEVDCPSPSAPGTLGLPRGCCM</sequence>
<dbReference type="Proteomes" id="UP000624244">
    <property type="component" value="Unassembled WGS sequence"/>
</dbReference>
<accession>A0A8H5ZCE7</accession>
<protein>
    <submittedName>
        <fullName evidence="1">Uncharacterized protein</fullName>
    </submittedName>
</protein>
<organism evidence="1 2">
    <name type="scientific">Cochliobolus sativus</name>
    <name type="common">Common root rot and spot blotch fungus</name>
    <name type="synonym">Bipolaris sorokiniana</name>
    <dbReference type="NCBI Taxonomy" id="45130"/>
    <lineage>
        <taxon>Eukaryota</taxon>
        <taxon>Fungi</taxon>
        <taxon>Dikarya</taxon>
        <taxon>Ascomycota</taxon>
        <taxon>Pezizomycotina</taxon>
        <taxon>Dothideomycetes</taxon>
        <taxon>Pleosporomycetidae</taxon>
        <taxon>Pleosporales</taxon>
        <taxon>Pleosporineae</taxon>
        <taxon>Pleosporaceae</taxon>
        <taxon>Bipolaris</taxon>
    </lineage>
</organism>
<reference evidence="1" key="1">
    <citation type="submission" date="2019-11" db="EMBL/GenBank/DDBJ databases">
        <title>Bipolaris sorokiniana Genome sequencing.</title>
        <authorList>
            <person name="Wang H."/>
        </authorList>
    </citation>
    <scope>NUCLEOTIDE SEQUENCE</scope>
</reference>
<gene>
    <name evidence="1" type="ORF">GGP41_003124</name>
</gene>
<comment type="caution">
    <text evidence="1">The sequence shown here is derived from an EMBL/GenBank/DDBJ whole genome shotgun (WGS) entry which is preliminary data.</text>
</comment>